<protein>
    <submittedName>
        <fullName evidence="2">Uncharacterized protein</fullName>
    </submittedName>
</protein>
<proteinExistence type="predicted"/>
<evidence type="ECO:0000256" key="1">
    <source>
        <dbReference type="SAM" id="MobiDB-lite"/>
    </source>
</evidence>
<dbReference type="EMBL" id="MCFL01000053">
    <property type="protein sequence ID" value="ORZ31959.1"/>
    <property type="molecule type" value="Genomic_DNA"/>
</dbReference>
<evidence type="ECO:0000313" key="3">
    <source>
        <dbReference type="Proteomes" id="UP000193411"/>
    </source>
</evidence>
<reference evidence="2 3" key="1">
    <citation type="submission" date="2016-07" db="EMBL/GenBank/DDBJ databases">
        <title>Pervasive Adenine N6-methylation of Active Genes in Fungi.</title>
        <authorList>
            <consortium name="DOE Joint Genome Institute"/>
            <person name="Mondo S.J."/>
            <person name="Dannebaum R.O."/>
            <person name="Kuo R.C."/>
            <person name="Labutti K."/>
            <person name="Haridas S."/>
            <person name="Kuo A."/>
            <person name="Salamov A."/>
            <person name="Ahrendt S.R."/>
            <person name="Lipzen A."/>
            <person name="Sullivan W."/>
            <person name="Andreopoulos W.B."/>
            <person name="Clum A."/>
            <person name="Lindquist E."/>
            <person name="Daum C."/>
            <person name="Ramamoorthy G.K."/>
            <person name="Gryganskyi A."/>
            <person name="Culley D."/>
            <person name="Magnuson J.K."/>
            <person name="James T.Y."/>
            <person name="O'Malley M.A."/>
            <person name="Stajich J.E."/>
            <person name="Spatafora J.W."/>
            <person name="Visel A."/>
            <person name="Grigoriev I.V."/>
        </authorList>
    </citation>
    <scope>NUCLEOTIDE SEQUENCE [LARGE SCALE GENOMIC DNA]</scope>
    <source>
        <strain evidence="2 3">PL171</strain>
    </source>
</reference>
<name>A0A1Y2HBK8_9FUNG</name>
<dbReference type="Proteomes" id="UP000193411">
    <property type="component" value="Unassembled WGS sequence"/>
</dbReference>
<organism evidence="2 3">
    <name type="scientific">Catenaria anguillulae PL171</name>
    <dbReference type="NCBI Taxonomy" id="765915"/>
    <lineage>
        <taxon>Eukaryota</taxon>
        <taxon>Fungi</taxon>
        <taxon>Fungi incertae sedis</taxon>
        <taxon>Blastocladiomycota</taxon>
        <taxon>Blastocladiomycetes</taxon>
        <taxon>Blastocladiales</taxon>
        <taxon>Catenariaceae</taxon>
        <taxon>Catenaria</taxon>
    </lineage>
</organism>
<comment type="caution">
    <text evidence="2">The sequence shown here is derived from an EMBL/GenBank/DDBJ whole genome shotgun (WGS) entry which is preliminary data.</text>
</comment>
<feature type="region of interest" description="Disordered" evidence="1">
    <location>
        <begin position="1"/>
        <end position="27"/>
    </location>
</feature>
<feature type="non-terminal residue" evidence="2">
    <location>
        <position position="1"/>
    </location>
</feature>
<sequence length="50" mass="5637">YCRSASKRNKGEHEMFPSTVSDSQTSHARHVSATFLELPPDHHDQVCPTN</sequence>
<keyword evidence="3" id="KW-1185">Reference proteome</keyword>
<evidence type="ECO:0000313" key="2">
    <source>
        <dbReference type="EMBL" id="ORZ31959.1"/>
    </source>
</evidence>
<gene>
    <name evidence="2" type="ORF">BCR44DRAFT_1441404</name>
</gene>
<dbReference type="AlphaFoldDB" id="A0A1Y2HBK8"/>
<accession>A0A1Y2HBK8</accession>